<evidence type="ECO:0000313" key="2">
    <source>
        <dbReference type="EMBL" id="KAG1889706.1"/>
    </source>
</evidence>
<sequence length="305" mass="33618">MSNADESQCASNLDGTLKDASEITFYESESDEIPINKNSVTLKIPAKSAPSQLDIHSALTKSGALPAARVAGSRVQKPAWKLTTHENAASSSSATNHKCKHQLLDPNDYELAPVKHKTSRMHIDSEDESQDPPTSVLEQDADGHNDAQLEDEDDNTLKSYAEIQDERCTETQVCLLVKICLIHSRLFHAQVCVFIQNIAKGRKMSDSTTQDRNWCEVCNNQIQRARHVTKQDCWFMGGVSTLPKHIAHLCVSNWDTHGLIYQAKCKAAGIAMNHMALLKGALIDDVTEPSTTQSKLDGFAHPASR</sequence>
<gene>
    <name evidence="2" type="ORF">F5891DRAFT_987291</name>
</gene>
<dbReference type="AlphaFoldDB" id="A0AAD4DQK3"/>
<name>A0AAD4DQK3_9AGAM</name>
<accession>A0AAD4DQK3</accession>
<dbReference type="EMBL" id="JABBWK010000153">
    <property type="protein sequence ID" value="KAG1889706.1"/>
    <property type="molecule type" value="Genomic_DNA"/>
</dbReference>
<evidence type="ECO:0000256" key="1">
    <source>
        <dbReference type="SAM" id="MobiDB-lite"/>
    </source>
</evidence>
<reference evidence="2" key="1">
    <citation type="journal article" date="2020" name="New Phytol.">
        <title>Comparative genomics reveals dynamic genome evolution in host specialist ectomycorrhizal fungi.</title>
        <authorList>
            <person name="Lofgren L.A."/>
            <person name="Nguyen N.H."/>
            <person name="Vilgalys R."/>
            <person name="Ruytinx J."/>
            <person name="Liao H.L."/>
            <person name="Branco S."/>
            <person name="Kuo A."/>
            <person name="LaButti K."/>
            <person name="Lipzen A."/>
            <person name="Andreopoulos W."/>
            <person name="Pangilinan J."/>
            <person name="Riley R."/>
            <person name="Hundley H."/>
            <person name="Na H."/>
            <person name="Barry K."/>
            <person name="Grigoriev I.V."/>
            <person name="Stajich J.E."/>
            <person name="Kennedy P.G."/>
        </authorList>
    </citation>
    <scope>NUCLEOTIDE SEQUENCE</scope>
    <source>
        <strain evidence="2">FC203</strain>
    </source>
</reference>
<evidence type="ECO:0000313" key="3">
    <source>
        <dbReference type="Proteomes" id="UP001195769"/>
    </source>
</evidence>
<organism evidence="2 3">
    <name type="scientific">Suillus fuscotomentosus</name>
    <dbReference type="NCBI Taxonomy" id="1912939"/>
    <lineage>
        <taxon>Eukaryota</taxon>
        <taxon>Fungi</taxon>
        <taxon>Dikarya</taxon>
        <taxon>Basidiomycota</taxon>
        <taxon>Agaricomycotina</taxon>
        <taxon>Agaricomycetes</taxon>
        <taxon>Agaricomycetidae</taxon>
        <taxon>Boletales</taxon>
        <taxon>Suillineae</taxon>
        <taxon>Suillaceae</taxon>
        <taxon>Suillus</taxon>
    </lineage>
</organism>
<comment type="caution">
    <text evidence="2">The sequence shown here is derived from an EMBL/GenBank/DDBJ whole genome shotgun (WGS) entry which is preliminary data.</text>
</comment>
<dbReference type="RefSeq" id="XP_041217567.1">
    <property type="nucleotide sequence ID" value="XM_041377889.1"/>
</dbReference>
<protein>
    <submittedName>
        <fullName evidence="2">Uncharacterized protein</fullName>
    </submittedName>
</protein>
<feature type="region of interest" description="Disordered" evidence="1">
    <location>
        <begin position="116"/>
        <end position="140"/>
    </location>
</feature>
<dbReference type="Proteomes" id="UP001195769">
    <property type="component" value="Unassembled WGS sequence"/>
</dbReference>
<proteinExistence type="predicted"/>
<dbReference type="GeneID" id="64672187"/>
<keyword evidence="3" id="KW-1185">Reference proteome</keyword>